<feature type="domain" description="Threonine/Serine exporter ThrE" evidence="9">
    <location>
        <begin position="9"/>
        <end position="134"/>
    </location>
</feature>
<keyword evidence="3" id="KW-0997">Cell inner membrane</keyword>
<dbReference type="Proteomes" id="UP001169242">
    <property type="component" value="Unassembled WGS sequence"/>
</dbReference>
<dbReference type="EMBL" id="JAQIFT010000007">
    <property type="protein sequence ID" value="MDA3730091.1"/>
    <property type="molecule type" value="Genomic_DNA"/>
</dbReference>
<dbReference type="RefSeq" id="WP_053985811.1">
    <property type="nucleotide sequence ID" value="NZ_JAQIFT010000007.1"/>
</dbReference>
<comment type="caution">
    <text evidence="10">The sequence shown here is derived from an EMBL/GenBank/DDBJ whole genome shotgun (WGS) entry which is preliminary data.</text>
</comment>
<gene>
    <name evidence="10" type="ORF">PBV87_01000</name>
</gene>
<dbReference type="PANTHER" id="PTHR34390">
    <property type="entry name" value="UPF0442 PROTEIN YJJB-RELATED"/>
    <property type="match status" value="1"/>
</dbReference>
<dbReference type="PANTHER" id="PTHR34390:SF1">
    <property type="entry name" value="SUCCINATE TRANSPORTER SUBUNIT YJJB-RELATED"/>
    <property type="match status" value="1"/>
</dbReference>
<evidence type="ECO:0000256" key="2">
    <source>
        <dbReference type="ARBA" id="ARBA00022475"/>
    </source>
</evidence>
<feature type="transmembrane region" description="Helical" evidence="8">
    <location>
        <begin position="120"/>
        <end position="140"/>
    </location>
</feature>
<reference evidence="10" key="1">
    <citation type="journal article" date="2023" name="Int. J. Syst. Evol. Microbiol.">
        <title>&lt;i&gt;Holtiella tumoricola&lt;/i&gt; gen. nov. sp. nov., isolated from a human clinical sample.</title>
        <authorList>
            <person name="Allen-Vercoe E."/>
            <person name="Daigneault M.C."/>
            <person name="Vancuren S.J."/>
            <person name="Cochrane K."/>
            <person name="O'Neal L.L."/>
            <person name="Sankaranarayanan K."/>
            <person name="Lawson P.A."/>
        </authorList>
    </citation>
    <scope>NUCLEOTIDE SEQUENCE</scope>
    <source>
        <strain evidence="10">CC70A</strain>
    </source>
</reference>
<proteinExistence type="inferred from homology"/>
<evidence type="ECO:0000313" key="11">
    <source>
        <dbReference type="Proteomes" id="UP001169242"/>
    </source>
</evidence>
<evidence type="ECO:0000256" key="4">
    <source>
        <dbReference type="ARBA" id="ARBA00022692"/>
    </source>
</evidence>
<dbReference type="Pfam" id="PF12821">
    <property type="entry name" value="ThrE_2"/>
    <property type="match status" value="1"/>
</dbReference>
<keyword evidence="4 8" id="KW-0812">Transmembrane</keyword>
<accession>A0AA42DJQ3</accession>
<evidence type="ECO:0000256" key="8">
    <source>
        <dbReference type="SAM" id="Phobius"/>
    </source>
</evidence>
<dbReference type="AlphaFoldDB" id="A0AA42DJQ3"/>
<keyword evidence="6 8" id="KW-0472">Membrane</keyword>
<organism evidence="10 11">
    <name type="scientific">Holtiella tumoricola</name>
    <dbReference type="NCBI Taxonomy" id="3018743"/>
    <lineage>
        <taxon>Bacteria</taxon>
        <taxon>Bacillati</taxon>
        <taxon>Bacillota</taxon>
        <taxon>Clostridia</taxon>
        <taxon>Lachnospirales</taxon>
        <taxon>Cellulosilyticaceae</taxon>
        <taxon>Holtiella</taxon>
    </lineage>
</organism>
<dbReference type="InterPro" id="IPR050539">
    <property type="entry name" value="ThrE_Dicarb/AminoAcid_Exp"/>
</dbReference>
<feature type="transmembrane region" description="Helical" evidence="8">
    <location>
        <begin position="30"/>
        <end position="49"/>
    </location>
</feature>
<evidence type="ECO:0000256" key="3">
    <source>
        <dbReference type="ARBA" id="ARBA00022519"/>
    </source>
</evidence>
<feature type="transmembrane region" description="Helical" evidence="8">
    <location>
        <begin position="80"/>
        <end position="100"/>
    </location>
</feature>
<evidence type="ECO:0000256" key="7">
    <source>
        <dbReference type="ARBA" id="ARBA00034125"/>
    </source>
</evidence>
<name>A0AA42DJQ3_9FIRM</name>
<dbReference type="GO" id="GO:0015744">
    <property type="term" value="P:succinate transport"/>
    <property type="evidence" value="ECO:0007669"/>
    <property type="project" value="TreeGrafter"/>
</dbReference>
<dbReference type="InterPro" id="IPR024528">
    <property type="entry name" value="ThrE_2"/>
</dbReference>
<evidence type="ECO:0000313" key="10">
    <source>
        <dbReference type="EMBL" id="MDA3730091.1"/>
    </source>
</evidence>
<feature type="transmembrane region" description="Helical" evidence="8">
    <location>
        <begin position="6"/>
        <end position="23"/>
    </location>
</feature>
<sequence>MILSFFVHVISAFFATIFFSILFNVQKKHLIACGIIGAIGWGIYIVGVLNNYSDVLFTFLGAYFVAQGSYFLAKYKRAPVTVFLIPGIIPLVPGIGLYRTMYALLFSDHTKALEYALTTFQLSGVIAGAIIMAALLPLLFRPRRQKI</sequence>
<protein>
    <submittedName>
        <fullName evidence="10">Threonine/serine exporter family protein</fullName>
    </submittedName>
</protein>
<evidence type="ECO:0000256" key="5">
    <source>
        <dbReference type="ARBA" id="ARBA00022989"/>
    </source>
</evidence>
<keyword evidence="2" id="KW-1003">Cell membrane</keyword>
<keyword evidence="5 8" id="KW-1133">Transmembrane helix</keyword>
<evidence type="ECO:0000256" key="6">
    <source>
        <dbReference type="ARBA" id="ARBA00023136"/>
    </source>
</evidence>
<comment type="similarity">
    <text evidence="7">Belongs to the ThrE exporter (TC 2.A.79) family.</text>
</comment>
<evidence type="ECO:0000259" key="9">
    <source>
        <dbReference type="Pfam" id="PF12821"/>
    </source>
</evidence>
<keyword evidence="11" id="KW-1185">Reference proteome</keyword>
<feature type="transmembrane region" description="Helical" evidence="8">
    <location>
        <begin position="55"/>
        <end position="73"/>
    </location>
</feature>
<dbReference type="GO" id="GO:0005886">
    <property type="term" value="C:plasma membrane"/>
    <property type="evidence" value="ECO:0007669"/>
    <property type="project" value="UniProtKB-SubCell"/>
</dbReference>
<comment type="subcellular location">
    <subcellularLocation>
        <location evidence="1">Cell membrane</location>
        <topology evidence="1">Multi-pass membrane protein</topology>
    </subcellularLocation>
</comment>
<evidence type="ECO:0000256" key="1">
    <source>
        <dbReference type="ARBA" id="ARBA00004651"/>
    </source>
</evidence>